<comment type="similarity">
    <text evidence="2">Belongs to the glycosyl hydrolase 51 family.</text>
</comment>
<dbReference type="Proteomes" id="UP001589774">
    <property type="component" value="Unassembled WGS sequence"/>
</dbReference>
<dbReference type="PANTHER" id="PTHR31776">
    <property type="entry name" value="ALPHA-L-ARABINOFURANOSIDASE 1"/>
    <property type="match status" value="1"/>
</dbReference>
<keyword evidence="4 6" id="KW-0732">Signal</keyword>
<dbReference type="Pfam" id="PF22848">
    <property type="entry name" value="ASD1_dom"/>
    <property type="match status" value="1"/>
</dbReference>
<feature type="domain" description="Alpha-L-arabinofuranosidase C-terminal" evidence="7">
    <location>
        <begin position="682"/>
        <end position="858"/>
    </location>
</feature>
<dbReference type="Gene3D" id="2.60.120.260">
    <property type="entry name" value="Galactose-binding domain-like"/>
    <property type="match status" value="1"/>
</dbReference>
<dbReference type="PANTHER" id="PTHR31776:SF26">
    <property type="entry name" value="SECRETED ARABINOSIDASE"/>
    <property type="match status" value="1"/>
</dbReference>
<dbReference type="Gene3D" id="3.20.20.80">
    <property type="entry name" value="Glycosidases"/>
    <property type="match status" value="1"/>
</dbReference>
<evidence type="ECO:0000256" key="6">
    <source>
        <dbReference type="SAM" id="SignalP"/>
    </source>
</evidence>
<evidence type="ECO:0000313" key="8">
    <source>
        <dbReference type="EMBL" id="MFC0320050.1"/>
    </source>
</evidence>
<keyword evidence="9" id="KW-1185">Reference proteome</keyword>
<gene>
    <name evidence="8" type="ORF">ACFFI0_17130</name>
</gene>
<evidence type="ECO:0000259" key="7">
    <source>
        <dbReference type="SMART" id="SM00813"/>
    </source>
</evidence>
<dbReference type="InterPro" id="IPR017853">
    <property type="entry name" value="GH"/>
</dbReference>
<dbReference type="SUPFAM" id="SSF51445">
    <property type="entry name" value="(Trans)glycosidases"/>
    <property type="match status" value="1"/>
</dbReference>
<dbReference type="EC" id="3.2.1.55" evidence="3"/>
<dbReference type="SUPFAM" id="SSF49785">
    <property type="entry name" value="Galactose-binding domain-like"/>
    <property type="match status" value="1"/>
</dbReference>
<accession>A0ABV6HPL6</accession>
<comment type="caution">
    <text evidence="8">The sequence shown here is derived from an EMBL/GenBank/DDBJ whole genome shotgun (WGS) entry which is preliminary data.</text>
</comment>
<proteinExistence type="inferred from homology"/>
<dbReference type="EMBL" id="JBHLWO010000002">
    <property type="protein sequence ID" value="MFC0320050.1"/>
    <property type="molecule type" value="Genomic_DNA"/>
</dbReference>
<dbReference type="InterPro" id="IPR051563">
    <property type="entry name" value="Glycosyl_Hydrolase_51"/>
</dbReference>
<dbReference type="Gene3D" id="2.115.10.20">
    <property type="entry name" value="Glycosyl hydrolase domain, family 43"/>
    <property type="match status" value="1"/>
</dbReference>
<evidence type="ECO:0000256" key="5">
    <source>
        <dbReference type="ARBA" id="ARBA00022801"/>
    </source>
</evidence>
<evidence type="ECO:0000256" key="4">
    <source>
        <dbReference type="ARBA" id="ARBA00022729"/>
    </source>
</evidence>
<evidence type="ECO:0000256" key="2">
    <source>
        <dbReference type="ARBA" id="ARBA00007186"/>
    </source>
</evidence>
<dbReference type="SUPFAM" id="SSF75005">
    <property type="entry name" value="Arabinanase/levansucrase/invertase"/>
    <property type="match status" value="1"/>
</dbReference>
<evidence type="ECO:0000256" key="3">
    <source>
        <dbReference type="ARBA" id="ARBA00012670"/>
    </source>
</evidence>
<dbReference type="InterPro" id="IPR023296">
    <property type="entry name" value="Glyco_hydro_beta-prop_sf"/>
</dbReference>
<feature type="chain" id="PRO_5047538324" description="non-reducing end alpha-L-arabinofuranosidase" evidence="6">
    <location>
        <begin position="22"/>
        <end position="868"/>
    </location>
</feature>
<comment type="catalytic activity">
    <reaction evidence="1">
        <text>Hydrolysis of terminal non-reducing alpha-L-arabinofuranoside residues in alpha-L-arabinosides.</text>
        <dbReference type="EC" id="3.2.1.55"/>
    </reaction>
</comment>
<organism evidence="8 9">
    <name type="scientific">Olivibacter oleidegradans</name>
    <dbReference type="NCBI Taxonomy" id="760123"/>
    <lineage>
        <taxon>Bacteria</taxon>
        <taxon>Pseudomonadati</taxon>
        <taxon>Bacteroidota</taxon>
        <taxon>Sphingobacteriia</taxon>
        <taxon>Sphingobacteriales</taxon>
        <taxon>Sphingobacteriaceae</taxon>
        <taxon>Olivibacter</taxon>
    </lineage>
</organism>
<dbReference type="InterPro" id="IPR055133">
    <property type="entry name" value="BT_3657-like_N"/>
</dbReference>
<feature type="signal peptide" evidence="6">
    <location>
        <begin position="1"/>
        <end position="21"/>
    </location>
</feature>
<dbReference type="InterPro" id="IPR010720">
    <property type="entry name" value="Alpha-L-AF_C"/>
</dbReference>
<protein>
    <recommendedName>
        <fullName evidence="3">non-reducing end alpha-L-arabinofuranosidase</fullName>
        <ecNumber evidence="3">3.2.1.55</ecNumber>
    </recommendedName>
</protein>
<dbReference type="InterPro" id="IPR055235">
    <property type="entry name" value="ASD1_cat"/>
</dbReference>
<reference evidence="8 9" key="1">
    <citation type="submission" date="2024-09" db="EMBL/GenBank/DDBJ databases">
        <authorList>
            <person name="Sun Q."/>
            <person name="Mori K."/>
        </authorList>
    </citation>
    <scope>NUCLEOTIDE SEQUENCE [LARGE SCALE GENOMIC DNA]</scope>
    <source>
        <strain evidence="8 9">CCM 7765</strain>
    </source>
</reference>
<name>A0ABV6HPL6_9SPHI</name>
<dbReference type="RefSeq" id="WP_130855353.1">
    <property type="nucleotide sequence ID" value="NZ_JBHLWO010000002.1"/>
</dbReference>
<dbReference type="SMART" id="SM00813">
    <property type="entry name" value="Alpha-L-AF_C"/>
    <property type="match status" value="1"/>
</dbReference>
<evidence type="ECO:0000256" key="1">
    <source>
        <dbReference type="ARBA" id="ARBA00001462"/>
    </source>
</evidence>
<sequence length="868" mass="97367">MKKYLILLIASTLLSLTRAGAAEMTKEPDSAYIFAYASLKNGGRNGLHFAWSIDRKKWHAIGPEYSYVRCDYGTWGAQKRMLTPFLFYGPDSLWHAVWSVNETDGVVVHVTSKDLVYWRRQSYPILMQKENCLLPALSFDKEHGKFIVEWKSTNGGADATYYRSSTLDFKNYTPPEPVAKATFDNRHTIRLENGEENGTVHKVSWNVIKGLLQAQQQAAYEQELWSEKTAEDGIRFASLKPVDVEVQIDVENKKKISDLLMGVFFEDINYAADGGLYAELVQNRDFEYRLSDKKGSDTSWHSYKAWSLKGEEGTFKIDSVNPLHPNNVHYAILNIEKAGTALVNAGFDGIPLKAGERYNVSLFARNPQEKAIALLIRLIDEHGKLLGEARIRAIKGNWRKYEAAISVKADAAKASLEIIPQEAGEIALDMISLFPEKTFKGRKNGLRADLAQTIADLHPRFVRFPGGCVAHGDGLGNMYRWQNTIGPLEARVPQRNLWNYHQTAGLGYFEYFQFCEDIGAEPVPVVPAGVPCQNSSTGGAGQQGGVPMAEMEAYIQEVLDLIEYANGDTHTVWGKKRAEAGHPKPFNLKYIGIGNEDLISDIFEERFTMIFNRVREKHPEITVIGTVGPSFEGTDYTEGWLIANKLQVPMVDEHYYQSPGWFIHNQAYYDKYDRSKAKVYLGEYAAHLPGRPSNLETALAEAIHLTSLERNGDVVSMASYAPLLAKEDHTQWKPDLIYFNNTEVKPTVGYFVQQIYGQHAGDIYLPTQVRLSNTEEAVKKRLAISVVRDTKSGDAIVKIVNLLPVSTRVALNLEPLGNISTDALKISLAGNPEDEALRPKSTPIAVTKNFKDELPAYSFTVLRFKIVE</sequence>
<evidence type="ECO:0000313" key="9">
    <source>
        <dbReference type="Proteomes" id="UP001589774"/>
    </source>
</evidence>
<dbReference type="InterPro" id="IPR008979">
    <property type="entry name" value="Galactose-bd-like_sf"/>
</dbReference>
<dbReference type="Pfam" id="PF06964">
    <property type="entry name" value="Alpha-L-AF_C"/>
    <property type="match status" value="1"/>
</dbReference>
<keyword evidence="5" id="KW-0378">Hydrolase</keyword>
<dbReference type="Pfam" id="PF22847">
    <property type="entry name" value="BT_3657-like_N"/>
    <property type="match status" value="1"/>
</dbReference>